<gene>
    <name evidence="2" type="ORF">ACFPPB_19235</name>
</gene>
<dbReference type="InterPro" id="IPR016181">
    <property type="entry name" value="Acyl_CoA_acyltransferase"/>
</dbReference>
<dbReference type="RefSeq" id="WP_377330102.1">
    <property type="nucleotide sequence ID" value="NZ_JBHSNG010000040.1"/>
</dbReference>
<accession>A0ABW0T498</accession>
<organism evidence="2 3">
    <name type="scientific">Rhodanobacter terrae</name>
    <dbReference type="NCBI Taxonomy" id="418647"/>
    <lineage>
        <taxon>Bacteria</taxon>
        <taxon>Pseudomonadati</taxon>
        <taxon>Pseudomonadota</taxon>
        <taxon>Gammaproteobacteria</taxon>
        <taxon>Lysobacterales</taxon>
        <taxon>Rhodanobacteraceae</taxon>
        <taxon>Rhodanobacter</taxon>
    </lineage>
</organism>
<keyword evidence="3" id="KW-1185">Reference proteome</keyword>
<evidence type="ECO:0000313" key="3">
    <source>
        <dbReference type="Proteomes" id="UP001596111"/>
    </source>
</evidence>
<dbReference type="SUPFAM" id="SSF55729">
    <property type="entry name" value="Acyl-CoA N-acyltransferases (Nat)"/>
    <property type="match status" value="1"/>
</dbReference>
<evidence type="ECO:0000313" key="2">
    <source>
        <dbReference type="EMBL" id="MFC5583250.1"/>
    </source>
</evidence>
<reference evidence="3" key="1">
    <citation type="journal article" date="2019" name="Int. J. Syst. Evol. Microbiol.">
        <title>The Global Catalogue of Microorganisms (GCM) 10K type strain sequencing project: providing services to taxonomists for standard genome sequencing and annotation.</title>
        <authorList>
            <consortium name="The Broad Institute Genomics Platform"/>
            <consortium name="The Broad Institute Genome Sequencing Center for Infectious Disease"/>
            <person name="Wu L."/>
            <person name="Ma J."/>
        </authorList>
    </citation>
    <scope>NUCLEOTIDE SEQUENCE [LARGE SCALE GENOMIC DNA]</scope>
    <source>
        <strain evidence="3">CGMCC 1.13587</strain>
    </source>
</reference>
<proteinExistence type="predicted"/>
<dbReference type="EMBL" id="JBHSNG010000040">
    <property type="protein sequence ID" value="MFC5583250.1"/>
    <property type="molecule type" value="Genomic_DNA"/>
</dbReference>
<name>A0ABW0T498_9GAMM</name>
<sequence>MNQSRLLEMTETVIDITAHLARSAAHRSEAQCSCATSLEQVESAWRLVYERYSEMGLIDKNPFGMHAVPTAVGEHACVIWGPEGSEVGYTMTLFRDNPLGLALDSVYAPYLDKLRRKGRRLLEVGMLADRRRSASRGVGALFSMMRWAIHYGLHTDLTDIVIGVHPRHADFYIRCYGFEKFAPPTSYALVRNNPVVLLRLRLLEALAKDVLPRGLADACDNPVPSSAFSHRFAFEPEQLSGSRIAGFLKDRYCVDPSQKAELAPSKLSFALQA</sequence>
<dbReference type="Gene3D" id="3.40.630.30">
    <property type="match status" value="1"/>
</dbReference>
<evidence type="ECO:0000259" key="1">
    <source>
        <dbReference type="Pfam" id="PF21926"/>
    </source>
</evidence>
<dbReference type="Proteomes" id="UP001596111">
    <property type="component" value="Unassembled WGS sequence"/>
</dbReference>
<dbReference type="Pfam" id="PF21926">
    <property type="entry name" value="FeeM"/>
    <property type="match status" value="1"/>
</dbReference>
<feature type="domain" description="N-acyl amino acid synthase FeeM catalytic core" evidence="1">
    <location>
        <begin position="44"/>
        <end position="200"/>
    </location>
</feature>
<dbReference type="InterPro" id="IPR054597">
    <property type="entry name" value="FeeM_cat"/>
</dbReference>
<comment type="caution">
    <text evidence="2">The sequence shown here is derived from an EMBL/GenBank/DDBJ whole genome shotgun (WGS) entry which is preliminary data.</text>
</comment>
<protein>
    <recommendedName>
        <fullName evidence="1">N-acyl amino acid synthase FeeM catalytic core domain-containing protein</fullName>
    </recommendedName>
</protein>